<keyword evidence="10" id="KW-0418">Kinase</keyword>
<sequence length="386" mass="44808">MSNEGEAKCLRDTDTFVSSLCSQEHSSSTDDSLFYFETDFLPLKGNTDYLKLMKTLAILEVQRIKVSRDIQELEELKIQSQDEPFKVKQKILEGKLPCLSRCKIEKVPEIDFSKYRSLNTGNKKNVPARRKTTRTQTLSKDEDEQNNGHEIRVRGRVYNEKKPQTFNQLWTVEEQLRLEQLLIEIPPEPVEYRRWEKIADALGSRTAQQVCSRVQKYFKKLAKAGIGPSGANRRTGYKKRAQYVHKQHKHYLYRPSTFFPGASMGELEETDSEEESNSDSNTDLAHWAEIHKKIKEERENEELKVEHIGYKCQNCGKEPITGLRWECKSCPTISFCSDCMSQLCKMNPPPHPVTHQFRFFDLFNNTSYNIDAFSCDNYLDPNAHVV</sequence>
<feature type="domain" description="ZZ-type" evidence="8">
    <location>
        <begin position="307"/>
        <end position="365"/>
    </location>
</feature>
<evidence type="ECO:0000256" key="1">
    <source>
        <dbReference type="ARBA" id="ARBA00004123"/>
    </source>
</evidence>
<comment type="subcellular location">
    <subcellularLocation>
        <location evidence="1">Nucleus</location>
    </subcellularLocation>
</comment>
<dbReference type="InterPro" id="IPR001005">
    <property type="entry name" value="SANT/Myb"/>
</dbReference>
<evidence type="ECO:0000256" key="5">
    <source>
        <dbReference type="PROSITE-ProRule" id="PRU00228"/>
    </source>
</evidence>
<dbReference type="Pfam" id="PF00249">
    <property type="entry name" value="Myb_DNA-binding"/>
    <property type="match status" value="1"/>
</dbReference>
<organism evidence="10">
    <name type="scientific">Riptortus pedestris</name>
    <name type="common">Bean bug</name>
    <dbReference type="NCBI Taxonomy" id="329032"/>
    <lineage>
        <taxon>Eukaryota</taxon>
        <taxon>Metazoa</taxon>
        <taxon>Ecdysozoa</taxon>
        <taxon>Arthropoda</taxon>
        <taxon>Hexapoda</taxon>
        <taxon>Insecta</taxon>
        <taxon>Pterygota</taxon>
        <taxon>Neoptera</taxon>
        <taxon>Paraneoptera</taxon>
        <taxon>Hemiptera</taxon>
        <taxon>Heteroptera</taxon>
        <taxon>Panheteroptera</taxon>
        <taxon>Pentatomomorpha</taxon>
        <taxon>Coreoidea</taxon>
        <taxon>Alydidae</taxon>
        <taxon>Riptortus</taxon>
    </lineage>
</organism>
<evidence type="ECO:0000259" key="7">
    <source>
        <dbReference type="PROSITE" id="PS50090"/>
    </source>
</evidence>
<accession>R4WQ08</accession>
<evidence type="ECO:0000256" key="6">
    <source>
        <dbReference type="SAM" id="MobiDB-lite"/>
    </source>
</evidence>
<dbReference type="PROSITE" id="PS50090">
    <property type="entry name" value="MYB_LIKE"/>
    <property type="match status" value="1"/>
</dbReference>
<feature type="domain" description="HTH myb-type" evidence="9">
    <location>
        <begin position="170"/>
        <end position="222"/>
    </location>
</feature>
<dbReference type="GO" id="GO:0008270">
    <property type="term" value="F:zinc ion binding"/>
    <property type="evidence" value="ECO:0007669"/>
    <property type="project" value="UniProtKB-KW"/>
</dbReference>
<dbReference type="Pfam" id="PF00569">
    <property type="entry name" value="ZZ"/>
    <property type="match status" value="1"/>
</dbReference>
<dbReference type="InterPro" id="IPR000433">
    <property type="entry name" value="Znf_ZZ"/>
</dbReference>
<dbReference type="GO" id="GO:0070461">
    <property type="term" value="C:SAGA-type complex"/>
    <property type="evidence" value="ECO:0007669"/>
    <property type="project" value="UniProtKB-ARBA"/>
</dbReference>
<dbReference type="InterPro" id="IPR009057">
    <property type="entry name" value="Homeodomain-like_sf"/>
</dbReference>
<dbReference type="CDD" id="cd00167">
    <property type="entry name" value="SANT"/>
    <property type="match status" value="1"/>
</dbReference>
<dbReference type="GO" id="GO:0016301">
    <property type="term" value="F:kinase activity"/>
    <property type="evidence" value="ECO:0007669"/>
    <property type="project" value="UniProtKB-KW"/>
</dbReference>
<keyword evidence="3 5" id="KW-0863">Zinc-finger</keyword>
<evidence type="ECO:0000256" key="3">
    <source>
        <dbReference type="ARBA" id="ARBA00022771"/>
    </source>
</evidence>
<dbReference type="SUPFAM" id="SSF46689">
    <property type="entry name" value="Homeodomain-like"/>
    <property type="match status" value="1"/>
</dbReference>
<feature type="region of interest" description="Disordered" evidence="6">
    <location>
        <begin position="121"/>
        <end position="150"/>
    </location>
</feature>
<dbReference type="SMART" id="SM00717">
    <property type="entry name" value="SANT"/>
    <property type="match status" value="1"/>
</dbReference>
<proteinExistence type="evidence at transcript level"/>
<dbReference type="Gene3D" id="1.10.10.60">
    <property type="entry name" value="Homeodomain-like"/>
    <property type="match status" value="1"/>
</dbReference>
<dbReference type="PANTHER" id="PTHR22705">
    <property type="entry name" value="ZINC FINGER, ZZ DOMAIN CONTAINING 3"/>
    <property type="match status" value="1"/>
</dbReference>
<name>R4WQ08_RIPPE</name>
<dbReference type="PROSITE" id="PS51294">
    <property type="entry name" value="HTH_MYB"/>
    <property type="match status" value="1"/>
</dbReference>
<dbReference type="InterPro" id="IPR043145">
    <property type="entry name" value="Znf_ZZ_sf"/>
</dbReference>
<feature type="domain" description="Myb-like" evidence="7">
    <location>
        <begin position="162"/>
        <end position="218"/>
    </location>
</feature>
<evidence type="ECO:0000313" key="10">
    <source>
        <dbReference type="EMBL" id="BAN20986.1"/>
    </source>
</evidence>
<evidence type="ECO:0000259" key="8">
    <source>
        <dbReference type="PROSITE" id="PS50135"/>
    </source>
</evidence>
<keyword evidence="10" id="KW-0808">Transferase</keyword>
<dbReference type="Gene3D" id="3.30.60.90">
    <property type="match status" value="1"/>
</dbReference>
<keyword evidence="4" id="KW-0862">Zinc</keyword>
<dbReference type="AlphaFoldDB" id="R4WQ08"/>
<evidence type="ECO:0000256" key="4">
    <source>
        <dbReference type="ARBA" id="ARBA00022833"/>
    </source>
</evidence>
<dbReference type="GO" id="GO:0005634">
    <property type="term" value="C:nucleus"/>
    <property type="evidence" value="ECO:0007669"/>
    <property type="project" value="UniProtKB-SubCell"/>
</dbReference>
<protein>
    <submittedName>
        <fullName evidence="10">Adenosine kinase 2</fullName>
    </submittedName>
</protein>
<dbReference type="PANTHER" id="PTHR22705:SF0">
    <property type="entry name" value="ZZ-TYPE ZINC FINGER-CONTAINING PROTEIN 3"/>
    <property type="match status" value="1"/>
</dbReference>
<dbReference type="SMART" id="SM00291">
    <property type="entry name" value="ZnF_ZZ"/>
    <property type="match status" value="1"/>
</dbReference>
<evidence type="ECO:0000259" key="9">
    <source>
        <dbReference type="PROSITE" id="PS51294"/>
    </source>
</evidence>
<keyword evidence="2" id="KW-0479">Metal-binding</keyword>
<dbReference type="EMBL" id="AK417771">
    <property type="protein sequence ID" value="BAN20986.1"/>
    <property type="molecule type" value="mRNA"/>
</dbReference>
<evidence type="ECO:0000256" key="2">
    <source>
        <dbReference type="ARBA" id="ARBA00022723"/>
    </source>
</evidence>
<dbReference type="SUPFAM" id="SSF57850">
    <property type="entry name" value="RING/U-box"/>
    <property type="match status" value="1"/>
</dbReference>
<reference evidence="10" key="1">
    <citation type="journal article" date="2013" name="PLoS ONE">
        <title>Gene expression in gut symbiotic organ of stinkbug affected by extracellular bacterial symbiont.</title>
        <authorList>
            <person name="Futahashi R."/>
            <person name="Tanaka K."/>
            <person name="Tanahashi M."/>
            <person name="Nikoh N."/>
            <person name="Kikuchi Y."/>
            <person name="Lee B.L."/>
            <person name="Fukatsu T."/>
        </authorList>
    </citation>
    <scope>NUCLEOTIDE SEQUENCE</scope>
    <source>
        <tissue evidence="10">Midgut</tissue>
    </source>
</reference>
<dbReference type="InterPro" id="IPR017930">
    <property type="entry name" value="Myb_dom"/>
</dbReference>
<dbReference type="InterPro" id="IPR037830">
    <property type="entry name" value="ZZZ3"/>
</dbReference>
<dbReference type="PROSITE" id="PS50135">
    <property type="entry name" value="ZF_ZZ_2"/>
    <property type="match status" value="1"/>
</dbReference>